<reference evidence="3 4" key="1">
    <citation type="submission" date="2018-09" db="EMBL/GenBank/DDBJ databases">
        <title>Genomic Encyclopedia of Archaeal and Bacterial Type Strains, Phase II (KMG-II): from individual species to whole genera.</title>
        <authorList>
            <person name="Goeker M."/>
        </authorList>
    </citation>
    <scope>NUCLEOTIDE SEQUENCE [LARGE SCALE GENOMIC DNA]</scope>
    <source>
        <strain evidence="3 4">DSM 17008</strain>
    </source>
</reference>
<dbReference type="RefSeq" id="WP_120191802.1">
    <property type="nucleotide sequence ID" value="NZ_RAPK01000006.1"/>
</dbReference>
<name>A0A419V8K0_9BACL</name>
<evidence type="ECO:0000313" key="4">
    <source>
        <dbReference type="Proteomes" id="UP000285120"/>
    </source>
</evidence>
<feature type="transmembrane region" description="Helical" evidence="1">
    <location>
        <begin position="7"/>
        <end position="36"/>
    </location>
</feature>
<keyword evidence="4" id="KW-1185">Reference proteome</keyword>
<evidence type="ECO:0000256" key="1">
    <source>
        <dbReference type="SAM" id="Phobius"/>
    </source>
</evidence>
<keyword evidence="1" id="KW-1133">Transmembrane helix</keyword>
<organism evidence="3 4">
    <name type="scientific">Sinobaca qinghaiensis</name>
    <dbReference type="NCBI Taxonomy" id="342944"/>
    <lineage>
        <taxon>Bacteria</taxon>
        <taxon>Bacillati</taxon>
        <taxon>Bacillota</taxon>
        <taxon>Bacilli</taxon>
        <taxon>Bacillales</taxon>
        <taxon>Sporolactobacillaceae</taxon>
        <taxon>Sinobaca</taxon>
    </lineage>
</organism>
<dbReference type="Proteomes" id="UP000285120">
    <property type="component" value="Unassembled WGS sequence"/>
</dbReference>
<dbReference type="OrthoDB" id="2351415at2"/>
<dbReference type="InterPro" id="IPR024425">
    <property type="entry name" value="LiaF-like_C"/>
</dbReference>
<comment type="caution">
    <text evidence="3">The sequence shown here is derived from an EMBL/GenBank/DDBJ whole genome shotgun (WGS) entry which is preliminary data.</text>
</comment>
<evidence type="ECO:0000313" key="3">
    <source>
        <dbReference type="EMBL" id="RKD76395.1"/>
    </source>
</evidence>
<keyword evidence="1" id="KW-0472">Membrane</keyword>
<feature type="transmembrane region" description="Helical" evidence="1">
    <location>
        <begin position="72"/>
        <end position="93"/>
    </location>
</feature>
<dbReference type="AlphaFoldDB" id="A0A419V8K0"/>
<feature type="transmembrane region" description="Helical" evidence="1">
    <location>
        <begin position="42"/>
        <end position="65"/>
    </location>
</feature>
<keyword evidence="1" id="KW-0812">Transmembrane</keyword>
<dbReference type="EMBL" id="RAPK01000006">
    <property type="protein sequence ID" value="RKD76395.1"/>
    <property type="molecule type" value="Genomic_DNA"/>
</dbReference>
<feature type="domain" description="Cell wall-active antibiotics response LiaF-like C-terminal" evidence="2">
    <location>
        <begin position="133"/>
        <end position="243"/>
    </location>
</feature>
<sequence length="249" mass="27810">MRHNMCWIVPVVIIVGANLLSSQAGISFGFLIWPAIAFGLAYYFYKGGSVWLSLLFVGLAIIHLARHLEGMFFVLVFSVIVAAAAIAGGMLIYSRRNPVVDIDRDLPGGRTEEEEEPAESHYSRPMREKNMLIGEIKWTKIPYKLPPTAIQFFIGEVTIDLAKAEIDERDVHLHIKGGVGGIKIFLPDTWDADVQTKIGIGEVNMLKQKEGGIFSNAHFEHKTPVDPEHKLYLQADIGIGEIVIKKSRW</sequence>
<dbReference type="Pfam" id="PF09922">
    <property type="entry name" value="LiaF-like_C"/>
    <property type="match status" value="1"/>
</dbReference>
<gene>
    <name evidence="3" type="ORF">ATL39_0612</name>
</gene>
<protein>
    <submittedName>
        <fullName evidence="3">Putative membrane protein</fullName>
    </submittedName>
</protein>
<proteinExistence type="predicted"/>
<accession>A0A419V8K0</accession>
<evidence type="ECO:0000259" key="2">
    <source>
        <dbReference type="Pfam" id="PF09922"/>
    </source>
</evidence>